<evidence type="ECO:0000313" key="14">
    <source>
        <dbReference type="Proteomes" id="UP000050863"/>
    </source>
</evidence>
<dbReference type="PANTHER" id="PTHR21708">
    <property type="entry name" value="PROBABLE 2-DEHYDROPANTOATE 2-REDUCTASE"/>
    <property type="match status" value="1"/>
</dbReference>
<dbReference type="GO" id="GO:0015940">
    <property type="term" value="P:pantothenate biosynthetic process"/>
    <property type="evidence" value="ECO:0007669"/>
    <property type="project" value="UniProtKB-UniPathway"/>
</dbReference>
<dbReference type="Pfam" id="PF08546">
    <property type="entry name" value="ApbA_C"/>
    <property type="match status" value="1"/>
</dbReference>
<comment type="catalytic activity">
    <reaction evidence="9 10">
        <text>(R)-pantoate + NADP(+) = 2-dehydropantoate + NADPH + H(+)</text>
        <dbReference type="Rhea" id="RHEA:16233"/>
        <dbReference type="ChEBI" id="CHEBI:11561"/>
        <dbReference type="ChEBI" id="CHEBI:15378"/>
        <dbReference type="ChEBI" id="CHEBI:15980"/>
        <dbReference type="ChEBI" id="CHEBI:57783"/>
        <dbReference type="ChEBI" id="CHEBI:58349"/>
        <dbReference type="EC" id="1.1.1.169"/>
    </reaction>
</comment>
<evidence type="ECO:0000256" key="8">
    <source>
        <dbReference type="ARBA" id="ARBA00032024"/>
    </source>
</evidence>
<dbReference type="Gene3D" id="3.40.50.720">
    <property type="entry name" value="NAD(P)-binding Rossmann-like Domain"/>
    <property type="match status" value="1"/>
</dbReference>
<reference evidence="13 14" key="1">
    <citation type="submission" date="2014-03" db="EMBL/GenBank/DDBJ databases">
        <title>Bradyrhizobium valentinum sp. nov., isolated from effective nodules of Lupinus mariae-josephae, a lupine endemic of basic-lime soils in Eastern Spain.</title>
        <authorList>
            <person name="Duran D."/>
            <person name="Rey L."/>
            <person name="Navarro A."/>
            <person name="Busquets A."/>
            <person name="Imperial J."/>
            <person name="Ruiz-Argueso T."/>
        </authorList>
    </citation>
    <scope>NUCLEOTIDE SEQUENCE [LARGE SCALE GENOMIC DNA]</scope>
    <source>
        <strain evidence="13 14">PAC68</strain>
    </source>
</reference>
<keyword evidence="6 10" id="KW-0521">NADP</keyword>
<evidence type="ECO:0000256" key="2">
    <source>
        <dbReference type="ARBA" id="ARBA00007870"/>
    </source>
</evidence>
<comment type="similarity">
    <text evidence="2 10">Belongs to the ketopantoate reductase family.</text>
</comment>
<dbReference type="Proteomes" id="UP000050863">
    <property type="component" value="Unassembled WGS sequence"/>
</dbReference>
<dbReference type="InterPro" id="IPR003710">
    <property type="entry name" value="ApbA"/>
</dbReference>
<evidence type="ECO:0000256" key="5">
    <source>
        <dbReference type="ARBA" id="ARBA00022655"/>
    </source>
</evidence>
<dbReference type="Pfam" id="PF02558">
    <property type="entry name" value="ApbA"/>
    <property type="match status" value="1"/>
</dbReference>
<dbReference type="InterPro" id="IPR036291">
    <property type="entry name" value="NAD(P)-bd_dom_sf"/>
</dbReference>
<dbReference type="AlphaFoldDB" id="A0A0R3KRT5"/>
<dbReference type="STRING" id="280332.CQ12_03245"/>
<feature type="domain" description="Ketopantoate reductase C-terminal" evidence="12">
    <location>
        <begin position="170"/>
        <end position="291"/>
    </location>
</feature>
<dbReference type="RefSeq" id="WP_057840048.1">
    <property type="nucleotide sequence ID" value="NZ_LLXZ01000205.1"/>
</dbReference>
<evidence type="ECO:0000256" key="10">
    <source>
        <dbReference type="RuleBase" id="RU362068"/>
    </source>
</evidence>
<dbReference type="GO" id="GO:0005737">
    <property type="term" value="C:cytoplasm"/>
    <property type="evidence" value="ECO:0007669"/>
    <property type="project" value="TreeGrafter"/>
</dbReference>
<dbReference type="InterPro" id="IPR013752">
    <property type="entry name" value="KPA_reductase"/>
</dbReference>
<dbReference type="SUPFAM" id="SSF48179">
    <property type="entry name" value="6-phosphogluconate dehydrogenase C-terminal domain-like"/>
    <property type="match status" value="1"/>
</dbReference>
<evidence type="ECO:0000256" key="3">
    <source>
        <dbReference type="ARBA" id="ARBA00013014"/>
    </source>
</evidence>
<comment type="caution">
    <text evidence="13">The sequence shown here is derived from an EMBL/GenBank/DDBJ whole genome shotgun (WGS) entry which is preliminary data.</text>
</comment>
<dbReference type="SUPFAM" id="SSF51735">
    <property type="entry name" value="NAD(P)-binding Rossmann-fold domains"/>
    <property type="match status" value="1"/>
</dbReference>
<dbReference type="InterPro" id="IPR013332">
    <property type="entry name" value="KPR_N"/>
</dbReference>
<evidence type="ECO:0000313" key="13">
    <source>
        <dbReference type="EMBL" id="KRQ95618.1"/>
    </source>
</evidence>
<evidence type="ECO:0000256" key="7">
    <source>
        <dbReference type="ARBA" id="ARBA00023002"/>
    </source>
</evidence>
<comment type="function">
    <text evidence="10">Catalyzes the NADPH-dependent reduction of ketopantoate into pantoic acid.</text>
</comment>
<accession>A0A0R3KRT5</accession>
<dbReference type="InterPro" id="IPR051402">
    <property type="entry name" value="KPR-Related"/>
</dbReference>
<gene>
    <name evidence="13" type="ORF">CQ12_03245</name>
</gene>
<evidence type="ECO:0000259" key="12">
    <source>
        <dbReference type="Pfam" id="PF08546"/>
    </source>
</evidence>
<dbReference type="InterPro" id="IPR013328">
    <property type="entry name" value="6PGD_dom2"/>
</dbReference>
<dbReference type="EMBL" id="LLXZ01000205">
    <property type="protein sequence ID" value="KRQ95618.1"/>
    <property type="molecule type" value="Genomic_DNA"/>
</dbReference>
<name>A0A0R3KRT5_9BRAD</name>
<protein>
    <recommendedName>
        <fullName evidence="4 10">2-dehydropantoate 2-reductase</fullName>
        <ecNumber evidence="3 10">1.1.1.169</ecNumber>
    </recommendedName>
    <alternativeName>
        <fullName evidence="8 10">Ketopantoate reductase</fullName>
    </alternativeName>
</protein>
<dbReference type="InterPro" id="IPR008927">
    <property type="entry name" value="6-PGluconate_DH-like_C_sf"/>
</dbReference>
<evidence type="ECO:0000256" key="1">
    <source>
        <dbReference type="ARBA" id="ARBA00004994"/>
    </source>
</evidence>
<dbReference type="PANTHER" id="PTHR21708:SF26">
    <property type="entry name" value="2-DEHYDROPANTOATE 2-REDUCTASE"/>
    <property type="match status" value="1"/>
</dbReference>
<dbReference type="OrthoDB" id="9796561at2"/>
<dbReference type="UniPathway" id="UPA00028">
    <property type="reaction ID" value="UER00004"/>
</dbReference>
<evidence type="ECO:0000256" key="9">
    <source>
        <dbReference type="ARBA" id="ARBA00048793"/>
    </source>
</evidence>
<dbReference type="EC" id="1.1.1.169" evidence="3 10"/>
<evidence type="ECO:0000256" key="6">
    <source>
        <dbReference type="ARBA" id="ARBA00022857"/>
    </source>
</evidence>
<comment type="pathway">
    <text evidence="1 10">Cofactor biosynthesis; (R)-pantothenate biosynthesis; (R)-pantoate from 3-methyl-2-oxobutanoate: step 2/2.</text>
</comment>
<dbReference type="GO" id="GO:0008677">
    <property type="term" value="F:2-dehydropantoate 2-reductase activity"/>
    <property type="evidence" value="ECO:0007669"/>
    <property type="project" value="UniProtKB-EC"/>
</dbReference>
<dbReference type="Gene3D" id="1.10.1040.10">
    <property type="entry name" value="N-(1-d-carboxylethyl)-l-norvaline Dehydrogenase, domain 2"/>
    <property type="match status" value="1"/>
</dbReference>
<evidence type="ECO:0000259" key="11">
    <source>
        <dbReference type="Pfam" id="PF02558"/>
    </source>
</evidence>
<dbReference type="FunFam" id="1.10.1040.10:FF:000017">
    <property type="entry name" value="2-dehydropantoate 2-reductase"/>
    <property type="match status" value="1"/>
</dbReference>
<organism evidence="13 14">
    <name type="scientific">Bradyrhizobium jicamae</name>
    <dbReference type="NCBI Taxonomy" id="280332"/>
    <lineage>
        <taxon>Bacteria</taxon>
        <taxon>Pseudomonadati</taxon>
        <taxon>Pseudomonadota</taxon>
        <taxon>Alphaproteobacteria</taxon>
        <taxon>Hyphomicrobiales</taxon>
        <taxon>Nitrobacteraceae</taxon>
        <taxon>Bradyrhizobium</taxon>
    </lineage>
</organism>
<evidence type="ECO:0000256" key="4">
    <source>
        <dbReference type="ARBA" id="ARBA00019465"/>
    </source>
</evidence>
<keyword evidence="7 10" id="KW-0560">Oxidoreductase</keyword>
<sequence>MQVAVIGAGAVGCYYGGLLLKAGHDVTFIGRQPHVDAINAHGLLLDTKTFNGRLPAKAATDTADLVSPDLVLFCVKSADTEAAGKSLAGRLRPETSVLSLQNGVDNAERLSAVTGHAVIPVVVYVGSEMAGPGHVRHHGGGDLAIGPSAASEALAQTFQAAGVNITIADDIDKTLWSKLIINCAFNALSAVAGIAYGPMLEVEGTRDVVSRAVQEATAVARASGVAIPDDLLAHILNIPTLMPNQMSSTAQDLARGKPSEIDFLNGHVVRKGAELGIATPTNQTLQVMVKLAERAKEGRRGGLAQT</sequence>
<proteinExistence type="inferred from homology"/>
<keyword evidence="14" id="KW-1185">Reference proteome</keyword>
<feature type="domain" description="Ketopantoate reductase N-terminal" evidence="11">
    <location>
        <begin position="3"/>
        <end position="148"/>
    </location>
</feature>
<keyword evidence="5 10" id="KW-0566">Pantothenate biosynthesis</keyword>
<dbReference type="NCBIfam" id="TIGR00745">
    <property type="entry name" value="apbA_panE"/>
    <property type="match status" value="1"/>
</dbReference>